<sequence length="548" mass="60858">MERIRLYAHSDSVLWDQLSSICEGHKLDFSSFSQHIPLSIALHGDDSQLALQAPTEDAIKVHSVLPLDVQRIAGSGPPANRVDLTFFSDGYLASEQDKFIKDVTRLVSEISKNQTFHTVAPLLNFWAAFTPSNESGVGVGGIPKDTPFGLYRDGTELRGLYYARPEVARAACDSLGDRCDYPILIGNDPLYGGLGGEFTTITSSIMNGALILRHELGHSIIEVGEEYDGGFAYFGVNAAHNASEAIPWAHWLTRVNSSSGGLPRVERMVMPIQDYAWTLLNSTSAWSAYFNSSGTYSRYLIRFSLSGLPEKDDLSVLFDGEDLGWTPKEGLGVDRYFYDIYKNERLSEGEHKIEFVLKNAEREGIAQMCSIEVLEYGSEQEFIETPGFYGVFPTFSETNETTYRPTNEDCLMRLTTGPNFCKVCIEGLWYSLLSRVDPIDSLETDCRLDAETETWKRTLNVTLIPLGQFREDPPDARESYTIVWTQDGKELTRFANQTVVVVDDDEGLGEFGVGVRFVTEEVRSDPSGLLETSASVVVSSTCSESAVH</sequence>
<dbReference type="HOGENOM" id="CLU_030040_0_0_1"/>
<dbReference type="Gene3D" id="3.40.390.10">
    <property type="entry name" value="Collagenase (Catalytic Domain)"/>
    <property type="match status" value="1"/>
</dbReference>
<name>W4K8R1_HETIT</name>
<dbReference type="GO" id="GO:0008237">
    <property type="term" value="F:metallopeptidase activity"/>
    <property type="evidence" value="ECO:0007669"/>
    <property type="project" value="InterPro"/>
</dbReference>
<dbReference type="InterPro" id="IPR024079">
    <property type="entry name" value="MetalloPept_cat_dom_sf"/>
</dbReference>
<dbReference type="InParanoid" id="W4K8R1"/>
<dbReference type="GeneID" id="20678552"/>
<dbReference type="Proteomes" id="UP000030671">
    <property type="component" value="Unassembled WGS sequence"/>
</dbReference>
<organism evidence="1 2">
    <name type="scientific">Heterobasidion irregulare (strain TC 32-1)</name>
    <dbReference type="NCBI Taxonomy" id="747525"/>
    <lineage>
        <taxon>Eukaryota</taxon>
        <taxon>Fungi</taxon>
        <taxon>Dikarya</taxon>
        <taxon>Basidiomycota</taxon>
        <taxon>Agaricomycotina</taxon>
        <taxon>Agaricomycetes</taxon>
        <taxon>Russulales</taxon>
        <taxon>Bondarzewiaceae</taxon>
        <taxon>Heterobasidion</taxon>
        <taxon>Heterobasidion annosum species complex</taxon>
    </lineage>
</organism>
<gene>
    <name evidence="1" type="ORF">HETIRDRAFT_61336</name>
</gene>
<dbReference type="EMBL" id="KI925458">
    <property type="protein sequence ID" value="ETW82139.1"/>
    <property type="molecule type" value="Genomic_DNA"/>
</dbReference>
<evidence type="ECO:0000313" key="1">
    <source>
        <dbReference type="EMBL" id="ETW82139.1"/>
    </source>
</evidence>
<dbReference type="KEGG" id="hir:HETIRDRAFT_61336"/>
<protein>
    <recommendedName>
        <fullName evidence="3">IgA peptidase M64-domain-containing protein</fullName>
    </recommendedName>
</protein>
<keyword evidence="2" id="KW-1185">Reference proteome</keyword>
<dbReference type="OrthoDB" id="2961863at2759"/>
<evidence type="ECO:0000313" key="2">
    <source>
        <dbReference type="Proteomes" id="UP000030671"/>
    </source>
</evidence>
<dbReference type="eggNOG" id="ENOG502RITG">
    <property type="taxonomic scope" value="Eukaryota"/>
</dbReference>
<reference evidence="1 2" key="1">
    <citation type="journal article" date="2012" name="New Phytol.">
        <title>Insight into trade-off between wood decay and parasitism from the genome of a fungal forest pathogen.</title>
        <authorList>
            <person name="Olson A."/>
            <person name="Aerts A."/>
            <person name="Asiegbu F."/>
            <person name="Belbahri L."/>
            <person name="Bouzid O."/>
            <person name="Broberg A."/>
            <person name="Canback B."/>
            <person name="Coutinho P.M."/>
            <person name="Cullen D."/>
            <person name="Dalman K."/>
            <person name="Deflorio G."/>
            <person name="van Diepen L.T."/>
            <person name="Dunand C."/>
            <person name="Duplessis S."/>
            <person name="Durling M."/>
            <person name="Gonthier P."/>
            <person name="Grimwood J."/>
            <person name="Fossdal C.G."/>
            <person name="Hansson D."/>
            <person name="Henrissat B."/>
            <person name="Hietala A."/>
            <person name="Himmelstrand K."/>
            <person name="Hoffmeister D."/>
            <person name="Hogberg N."/>
            <person name="James T.Y."/>
            <person name="Karlsson M."/>
            <person name="Kohler A."/>
            <person name="Kues U."/>
            <person name="Lee Y.H."/>
            <person name="Lin Y.C."/>
            <person name="Lind M."/>
            <person name="Lindquist E."/>
            <person name="Lombard V."/>
            <person name="Lucas S."/>
            <person name="Lunden K."/>
            <person name="Morin E."/>
            <person name="Murat C."/>
            <person name="Park J."/>
            <person name="Raffaello T."/>
            <person name="Rouze P."/>
            <person name="Salamov A."/>
            <person name="Schmutz J."/>
            <person name="Solheim H."/>
            <person name="Stahlberg J."/>
            <person name="Velez H."/>
            <person name="de Vries R.P."/>
            <person name="Wiebenga A."/>
            <person name="Woodward S."/>
            <person name="Yakovlev I."/>
            <person name="Garbelotto M."/>
            <person name="Martin F."/>
            <person name="Grigoriev I.V."/>
            <person name="Stenlid J."/>
        </authorList>
    </citation>
    <scope>NUCLEOTIDE SEQUENCE [LARGE SCALE GENOMIC DNA]</scope>
    <source>
        <strain evidence="1 2">TC 32-1</strain>
    </source>
</reference>
<dbReference type="RefSeq" id="XP_009545871.1">
    <property type="nucleotide sequence ID" value="XM_009547576.1"/>
</dbReference>
<accession>W4K8R1</accession>
<proteinExistence type="predicted"/>
<dbReference type="Pfam" id="PF09471">
    <property type="entry name" value="Peptidase_M64"/>
    <property type="match status" value="1"/>
</dbReference>
<dbReference type="AlphaFoldDB" id="W4K8R1"/>
<dbReference type="InterPro" id="IPR019026">
    <property type="entry name" value="Peptidase_M64_IgA"/>
</dbReference>
<evidence type="ECO:0008006" key="3">
    <source>
        <dbReference type="Google" id="ProtNLM"/>
    </source>
</evidence>